<sequence length="47" mass="5564">MLDYLENLVQRREFETARRASTELESRPLTPAQRQRLQQLKARIPPG</sequence>
<name>A0A6M1S021_9BACT</name>
<gene>
    <name evidence="2" type="ORF">G4L39_04835</name>
</gene>
<protein>
    <submittedName>
        <fullName evidence="2">Uncharacterized protein</fullName>
    </submittedName>
</protein>
<comment type="caution">
    <text evidence="2">The sequence shown here is derived from an EMBL/GenBank/DDBJ whole genome shotgun (WGS) entry which is preliminary data.</text>
</comment>
<accession>A0A6M1S021</accession>
<organism evidence="2 3">
    <name type="scientific">Limisphaera ngatamarikiensis</name>
    <dbReference type="NCBI Taxonomy" id="1324935"/>
    <lineage>
        <taxon>Bacteria</taxon>
        <taxon>Pseudomonadati</taxon>
        <taxon>Verrucomicrobiota</taxon>
        <taxon>Verrucomicrobiia</taxon>
        <taxon>Limisphaerales</taxon>
        <taxon>Limisphaeraceae</taxon>
        <taxon>Limisphaera</taxon>
    </lineage>
</organism>
<feature type="region of interest" description="Disordered" evidence="1">
    <location>
        <begin position="18"/>
        <end position="47"/>
    </location>
</feature>
<dbReference type="AlphaFoldDB" id="A0A6M1S021"/>
<evidence type="ECO:0000313" key="2">
    <source>
        <dbReference type="EMBL" id="NGO38720.1"/>
    </source>
</evidence>
<dbReference type="EMBL" id="JAAKYA010000029">
    <property type="protein sequence ID" value="NGO38720.1"/>
    <property type="molecule type" value="Genomic_DNA"/>
</dbReference>
<proteinExistence type="predicted"/>
<evidence type="ECO:0000313" key="3">
    <source>
        <dbReference type="Proteomes" id="UP000477311"/>
    </source>
</evidence>
<dbReference type="RefSeq" id="WP_205880791.1">
    <property type="nucleotide sequence ID" value="NZ_JAAKYA010000029.1"/>
</dbReference>
<reference evidence="2 3" key="1">
    <citation type="submission" date="2020-02" db="EMBL/GenBank/DDBJ databases">
        <title>Draft genome sequence of Limisphaera ngatamarikiensis NGM72.4T, a thermophilic Verrucomicrobia grouped in subdivision 3.</title>
        <authorList>
            <person name="Carere C.R."/>
            <person name="Steen J."/>
            <person name="Hugenholtz P."/>
            <person name="Stott M.B."/>
        </authorList>
    </citation>
    <scope>NUCLEOTIDE SEQUENCE [LARGE SCALE GENOMIC DNA]</scope>
    <source>
        <strain evidence="2 3">NGM72.4</strain>
    </source>
</reference>
<keyword evidence="3" id="KW-1185">Reference proteome</keyword>
<dbReference type="Proteomes" id="UP000477311">
    <property type="component" value="Unassembled WGS sequence"/>
</dbReference>
<evidence type="ECO:0000256" key="1">
    <source>
        <dbReference type="SAM" id="MobiDB-lite"/>
    </source>
</evidence>